<dbReference type="Gene3D" id="3.50.50.60">
    <property type="entry name" value="FAD/NAD(P)-binding domain"/>
    <property type="match status" value="1"/>
</dbReference>
<proteinExistence type="inferred from homology"/>
<dbReference type="PROSITE" id="PS00624">
    <property type="entry name" value="GMC_OXRED_2"/>
    <property type="match status" value="1"/>
</dbReference>
<dbReference type="PIRSF" id="PIRSF000137">
    <property type="entry name" value="Alcohol_oxidase"/>
    <property type="match status" value="1"/>
</dbReference>
<comment type="similarity">
    <text evidence="2 6">Belongs to the GMC oxidoreductase family.</text>
</comment>
<evidence type="ECO:0000256" key="6">
    <source>
        <dbReference type="RuleBase" id="RU003968"/>
    </source>
</evidence>
<dbReference type="PROSITE" id="PS00623">
    <property type="entry name" value="GMC_OXRED_1"/>
    <property type="match status" value="1"/>
</dbReference>
<evidence type="ECO:0000313" key="9">
    <source>
        <dbReference type="EMBL" id="NNU62838.1"/>
    </source>
</evidence>
<feature type="domain" description="Glucose-methanol-choline oxidoreductase N-terminal" evidence="7">
    <location>
        <begin position="81"/>
        <end position="104"/>
    </location>
</feature>
<protein>
    <submittedName>
        <fullName evidence="9">Sorbosone dehydrogenase</fullName>
    </submittedName>
</protein>
<dbReference type="InterPro" id="IPR000172">
    <property type="entry name" value="GMC_OxRdtase_N"/>
</dbReference>
<dbReference type="GO" id="GO:0016614">
    <property type="term" value="F:oxidoreductase activity, acting on CH-OH group of donors"/>
    <property type="evidence" value="ECO:0007669"/>
    <property type="project" value="InterPro"/>
</dbReference>
<dbReference type="Pfam" id="PF05199">
    <property type="entry name" value="GMC_oxred_C"/>
    <property type="match status" value="1"/>
</dbReference>
<dbReference type="SUPFAM" id="SSF54373">
    <property type="entry name" value="FAD-linked reductases, C-terminal domain"/>
    <property type="match status" value="1"/>
</dbReference>
<evidence type="ECO:0000256" key="1">
    <source>
        <dbReference type="ARBA" id="ARBA00001974"/>
    </source>
</evidence>
<dbReference type="InterPro" id="IPR012132">
    <property type="entry name" value="GMC_OxRdtase"/>
</dbReference>
<evidence type="ECO:0000313" key="10">
    <source>
        <dbReference type="Proteomes" id="UP000574931"/>
    </source>
</evidence>
<dbReference type="Proteomes" id="UP000574931">
    <property type="component" value="Unassembled WGS sequence"/>
</dbReference>
<reference evidence="9 10" key="1">
    <citation type="submission" date="2020-05" db="EMBL/GenBank/DDBJ databases">
        <title>Draft Genome Sequence of Ochrobactrum soli Isolated from Stable Fly Gut.</title>
        <authorList>
            <person name="Pileggi M.T."/>
            <person name="Vazhakkala L.J."/>
            <person name="Wong C.N."/>
        </authorList>
    </citation>
    <scope>NUCLEOTIDE SEQUENCE [LARGE SCALE GENOMIC DNA]</scope>
    <source>
        <strain evidence="9 10">MTP-C0764</strain>
    </source>
</reference>
<comment type="caution">
    <text evidence="9">The sequence shown here is derived from an EMBL/GenBank/DDBJ whole genome shotgun (WGS) entry which is preliminary data.</text>
</comment>
<evidence type="ECO:0000256" key="2">
    <source>
        <dbReference type="ARBA" id="ARBA00010790"/>
    </source>
</evidence>
<dbReference type="SUPFAM" id="SSF51905">
    <property type="entry name" value="FAD/NAD(P)-binding domain"/>
    <property type="match status" value="1"/>
</dbReference>
<dbReference type="PANTHER" id="PTHR11552">
    <property type="entry name" value="GLUCOSE-METHANOL-CHOLINE GMC OXIDOREDUCTASE"/>
    <property type="match status" value="1"/>
</dbReference>
<sequence length="530" mass="57131">MKTYDYIIVGAGPAGCLLANRLVVDRGARVLLLEAGPRDKGVFFRMPAGFLKYYTTNSFYWPYRGESEPQLGGKAPRLQNGKVLGGGSSVNAMVYIRGNPRDYDRWAEATGEQIWNGANAWATFKALENNAILGAPDHGVRGPLHVSPPQHTNELSYAFVAAAQEAGIPFSADFNGGRQNGAGLYQLTTRMARRWSAVDAFIRPLVDDARLEVLTDVEVEGVVFDGDKARGVRYLRDGTTVEQRCDAEVILSAGAIATPKLLMLSGLGPADELSGLVIKPLVDLPGVGANFMDHCEVPVAAYTREPLGYYGVDKGVKSWLAGLQYLLCKTGPVASNGVEAGGFFHTDDDSLDPNIQIFAVPGIYLDKDVTDVRPGHGITLNACLVQPNSRGTVRLRSANPKDHPKIVTGFLSDEGDMETMIKGVRKMRDIFACDPLRSLVREEVLPGPSAVGREQLVSHIKRFVKTVYHPMGTARMGKADDPLAVVDPSLKVRGVTGLRVVDASVMPTPVSGNTVASVYMLAETAAKFIG</sequence>
<dbReference type="EMBL" id="JABFCY010000016">
    <property type="protein sequence ID" value="NNU62838.1"/>
    <property type="molecule type" value="Genomic_DNA"/>
</dbReference>
<dbReference type="GO" id="GO:0050660">
    <property type="term" value="F:flavin adenine dinucleotide binding"/>
    <property type="evidence" value="ECO:0007669"/>
    <property type="project" value="InterPro"/>
</dbReference>
<dbReference type="Pfam" id="PF00732">
    <property type="entry name" value="GMC_oxred_N"/>
    <property type="match status" value="1"/>
</dbReference>
<dbReference type="InterPro" id="IPR036188">
    <property type="entry name" value="FAD/NAD-bd_sf"/>
</dbReference>
<evidence type="ECO:0000259" key="7">
    <source>
        <dbReference type="PROSITE" id="PS00623"/>
    </source>
</evidence>
<comment type="cofactor">
    <cofactor evidence="1 5">
        <name>FAD</name>
        <dbReference type="ChEBI" id="CHEBI:57692"/>
    </cofactor>
</comment>
<feature type="domain" description="Glucose-methanol-choline oxidoreductase N-terminal" evidence="8">
    <location>
        <begin position="254"/>
        <end position="268"/>
    </location>
</feature>
<dbReference type="PANTHER" id="PTHR11552:SF147">
    <property type="entry name" value="CHOLINE DEHYDROGENASE, MITOCHONDRIAL"/>
    <property type="match status" value="1"/>
</dbReference>
<dbReference type="Gene3D" id="3.30.560.10">
    <property type="entry name" value="Glucose Oxidase, domain 3"/>
    <property type="match status" value="1"/>
</dbReference>
<organism evidence="9 10">
    <name type="scientific">Ochrobactrum soli</name>
    <dbReference type="NCBI Taxonomy" id="2448455"/>
    <lineage>
        <taxon>Bacteria</taxon>
        <taxon>Pseudomonadati</taxon>
        <taxon>Pseudomonadota</taxon>
        <taxon>Alphaproteobacteria</taxon>
        <taxon>Hyphomicrobiales</taxon>
        <taxon>Brucellaceae</taxon>
        <taxon>Brucella/Ochrobactrum group</taxon>
        <taxon>Ochrobactrum</taxon>
    </lineage>
</organism>
<keyword evidence="3 6" id="KW-0285">Flavoprotein</keyword>
<gene>
    <name evidence="9" type="ORF">HKX02_21620</name>
</gene>
<dbReference type="RefSeq" id="WP_171319155.1">
    <property type="nucleotide sequence ID" value="NZ_JABFCY010000016.1"/>
</dbReference>
<evidence type="ECO:0000256" key="3">
    <source>
        <dbReference type="ARBA" id="ARBA00022630"/>
    </source>
</evidence>
<evidence type="ECO:0000256" key="5">
    <source>
        <dbReference type="PIRSR" id="PIRSR000137-2"/>
    </source>
</evidence>
<dbReference type="InterPro" id="IPR007867">
    <property type="entry name" value="GMC_OxRtase_C"/>
</dbReference>
<feature type="binding site" evidence="5">
    <location>
        <position position="219"/>
    </location>
    <ligand>
        <name>FAD</name>
        <dbReference type="ChEBI" id="CHEBI:57692"/>
    </ligand>
</feature>
<keyword evidence="4 5" id="KW-0274">FAD</keyword>
<evidence type="ECO:0000256" key="4">
    <source>
        <dbReference type="ARBA" id="ARBA00022827"/>
    </source>
</evidence>
<feature type="binding site" evidence="5">
    <location>
        <begin position="91"/>
        <end position="94"/>
    </location>
    <ligand>
        <name>FAD</name>
        <dbReference type="ChEBI" id="CHEBI:57692"/>
    </ligand>
</feature>
<name>A0A849KWP7_9HYPH</name>
<keyword evidence="10" id="KW-1185">Reference proteome</keyword>
<evidence type="ECO:0000259" key="8">
    <source>
        <dbReference type="PROSITE" id="PS00624"/>
    </source>
</evidence>
<dbReference type="AlphaFoldDB" id="A0A849KWP7"/>
<accession>A0A849KWP7</accession>
<feature type="binding site" evidence="5">
    <location>
        <position position="83"/>
    </location>
    <ligand>
        <name>FAD</name>
        <dbReference type="ChEBI" id="CHEBI:57692"/>
    </ligand>
</feature>